<keyword evidence="2" id="KW-1185">Reference proteome</keyword>
<dbReference type="AlphaFoldDB" id="A0A3S2VLS0"/>
<evidence type="ECO:0000313" key="1">
    <source>
        <dbReference type="EMBL" id="RVU29072.1"/>
    </source>
</evidence>
<protein>
    <recommendedName>
        <fullName evidence="3">DUF2867 domain-containing protein</fullName>
    </recommendedName>
</protein>
<dbReference type="Proteomes" id="UP000283128">
    <property type="component" value="Unassembled WGS sequence"/>
</dbReference>
<evidence type="ECO:0000313" key="2">
    <source>
        <dbReference type="Proteomes" id="UP000283128"/>
    </source>
</evidence>
<dbReference type="EMBL" id="RZYA01000001">
    <property type="protein sequence ID" value="RVU29072.1"/>
    <property type="molecule type" value="Genomic_DNA"/>
</dbReference>
<gene>
    <name evidence="1" type="ORF">EOT10_04425</name>
</gene>
<sequence length="149" mass="15907">MPIASLPYIDEHTTVIAAGVDDVWRSLGETLDRSFSGPGMAGYARLVGSADCTASGPRPLAEGSTLPGFRVVAAVPGRELVLEGRHRFSSYALIFSIEDVSPGRSRLRAESRAVFPGLAGGIYRRLVIGTGGHVVGMRRLLSAIRRRSE</sequence>
<evidence type="ECO:0008006" key="3">
    <source>
        <dbReference type="Google" id="ProtNLM"/>
    </source>
</evidence>
<dbReference type="RefSeq" id="WP_127826658.1">
    <property type="nucleotide sequence ID" value="NZ_RZYA01000001.1"/>
</dbReference>
<comment type="caution">
    <text evidence="1">The sequence shown here is derived from an EMBL/GenBank/DDBJ whole genome shotgun (WGS) entry which is preliminary data.</text>
</comment>
<dbReference type="SUPFAM" id="SSF55961">
    <property type="entry name" value="Bet v1-like"/>
    <property type="match status" value="1"/>
</dbReference>
<organism evidence="1 2">
    <name type="scientific">Streptomyces antnestii</name>
    <dbReference type="NCBI Taxonomy" id="2494256"/>
    <lineage>
        <taxon>Bacteria</taxon>
        <taxon>Bacillati</taxon>
        <taxon>Actinomycetota</taxon>
        <taxon>Actinomycetes</taxon>
        <taxon>Kitasatosporales</taxon>
        <taxon>Streptomycetaceae</taxon>
        <taxon>Streptomyces</taxon>
    </lineage>
</organism>
<proteinExistence type="predicted"/>
<name>A0A3S2VLS0_9ACTN</name>
<accession>A0A3S2VLS0</accession>
<reference evidence="1 2" key="1">
    <citation type="submission" date="2019-01" db="EMBL/GenBank/DDBJ databases">
        <title>Genome sequences of Streptomyces and Rhizobium isolates collected from root and soil.</title>
        <authorList>
            <person name="Chhettri S."/>
            <person name="Sevigny J.L."/>
            <person name="Sen A."/>
            <person name="Ennis N."/>
            <person name="Tisa L."/>
        </authorList>
    </citation>
    <scope>NUCLEOTIDE SEQUENCE [LARGE SCALE GENOMIC DNA]</scope>
    <source>
        <strain evidence="1 2">San01</strain>
    </source>
</reference>
<dbReference type="OrthoDB" id="164904at2"/>